<evidence type="ECO:0000313" key="2">
    <source>
        <dbReference type="EMBL" id="GHJ87066.1"/>
    </source>
</evidence>
<evidence type="ECO:0000256" key="1">
    <source>
        <dbReference type="SAM" id="MobiDB-lite"/>
    </source>
</evidence>
<dbReference type="Proteomes" id="UP000620104">
    <property type="component" value="Unassembled WGS sequence"/>
</dbReference>
<feature type="non-terminal residue" evidence="2">
    <location>
        <position position="1"/>
    </location>
</feature>
<comment type="caution">
    <text evidence="2">The sequence shown here is derived from an EMBL/GenBank/DDBJ whole genome shotgun (WGS) entry which is preliminary data.</text>
</comment>
<name>A0A8H3TUA1_9TREE</name>
<gene>
    <name evidence="2" type="ORF">NliqN6_3468</name>
</gene>
<organism evidence="2 3">
    <name type="scientific">Naganishia liquefaciens</name>
    <dbReference type="NCBI Taxonomy" id="104408"/>
    <lineage>
        <taxon>Eukaryota</taxon>
        <taxon>Fungi</taxon>
        <taxon>Dikarya</taxon>
        <taxon>Basidiomycota</taxon>
        <taxon>Agaricomycotina</taxon>
        <taxon>Tremellomycetes</taxon>
        <taxon>Filobasidiales</taxon>
        <taxon>Filobasidiaceae</taxon>
        <taxon>Naganishia</taxon>
    </lineage>
</organism>
<reference evidence="2" key="1">
    <citation type="submission" date="2020-07" db="EMBL/GenBank/DDBJ databases">
        <title>Draft Genome Sequence of a Deep-Sea Yeast, Naganishia (Cryptococcus) liquefaciens strain N6.</title>
        <authorList>
            <person name="Han Y.W."/>
            <person name="Kajitani R."/>
            <person name="Morimoto H."/>
            <person name="Parhat M."/>
            <person name="Tsubouchi H."/>
            <person name="Bakenova O."/>
            <person name="Ogata M."/>
            <person name="Argunhan B."/>
            <person name="Aoki R."/>
            <person name="Kajiwara S."/>
            <person name="Itoh T."/>
            <person name="Iwasaki H."/>
        </authorList>
    </citation>
    <scope>NUCLEOTIDE SEQUENCE</scope>
    <source>
        <strain evidence="2">N6</strain>
    </source>
</reference>
<keyword evidence="3" id="KW-1185">Reference proteome</keyword>
<evidence type="ECO:0000313" key="3">
    <source>
        <dbReference type="Proteomes" id="UP000620104"/>
    </source>
</evidence>
<protein>
    <submittedName>
        <fullName evidence="2">Uncharacterized protein</fullName>
    </submittedName>
</protein>
<feature type="compositionally biased region" description="Acidic residues" evidence="1">
    <location>
        <begin position="47"/>
        <end position="56"/>
    </location>
</feature>
<feature type="region of interest" description="Disordered" evidence="1">
    <location>
        <begin position="1"/>
        <end position="64"/>
    </location>
</feature>
<dbReference type="EMBL" id="BLZA01000021">
    <property type="protein sequence ID" value="GHJ87066.1"/>
    <property type="molecule type" value="Genomic_DNA"/>
</dbReference>
<dbReference type="AlphaFoldDB" id="A0A8H3TUA1"/>
<feature type="compositionally biased region" description="Polar residues" evidence="1">
    <location>
        <begin position="1"/>
        <end position="29"/>
    </location>
</feature>
<sequence>APNVLSSLQNANDVQIDRTSLSISPSGGASTRFIATPADDNERVAEPPEDDMDVDALEGGSERD</sequence>
<accession>A0A8H3TUA1</accession>
<proteinExistence type="predicted"/>